<keyword evidence="2" id="KW-1185">Reference proteome</keyword>
<dbReference type="OrthoDB" id="9801758at2"/>
<protein>
    <submittedName>
        <fullName evidence="1">Putative ATPase</fullName>
    </submittedName>
</protein>
<dbReference type="SUPFAM" id="SSF52540">
    <property type="entry name" value="P-loop containing nucleoside triphosphate hydrolases"/>
    <property type="match status" value="1"/>
</dbReference>
<dbReference type="Proteomes" id="UP000185739">
    <property type="component" value="Chromosome"/>
</dbReference>
<proteinExistence type="predicted"/>
<dbReference type="PANTHER" id="PTHR34704:SF2">
    <property type="entry name" value="ATPASE"/>
    <property type="match status" value="1"/>
</dbReference>
<name>A0A1H5U7R2_9RHOO</name>
<dbReference type="KEGG" id="tcl:Tchl_0909"/>
<dbReference type="Gene3D" id="3.40.50.300">
    <property type="entry name" value="P-loop containing nucleotide triphosphate hydrolases"/>
    <property type="match status" value="2"/>
</dbReference>
<dbReference type="PANTHER" id="PTHR34704">
    <property type="entry name" value="ATPASE"/>
    <property type="match status" value="1"/>
</dbReference>
<gene>
    <name evidence="1" type="ORF">Tchl_0909</name>
</gene>
<dbReference type="STRING" id="96773.Tchl_0909"/>
<dbReference type="EMBL" id="CP018839">
    <property type="protein sequence ID" value="APR03773.1"/>
    <property type="molecule type" value="Genomic_DNA"/>
</dbReference>
<organism evidence="1 2">
    <name type="scientific">Thauera chlorobenzoica</name>
    <dbReference type="NCBI Taxonomy" id="96773"/>
    <lineage>
        <taxon>Bacteria</taxon>
        <taxon>Pseudomonadati</taxon>
        <taxon>Pseudomonadota</taxon>
        <taxon>Betaproteobacteria</taxon>
        <taxon>Rhodocyclales</taxon>
        <taxon>Zoogloeaceae</taxon>
        <taxon>Thauera</taxon>
    </lineage>
</organism>
<dbReference type="InterPro" id="IPR027417">
    <property type="entry name" value="P-loop_NTPase"/>
</dbReference>
<dbReference type="AlphaFoldDB" id="A0A1H5U7R2"/>
<dbReference type="RefSeq" id="WP_075147346.1">
    <property type="nucleotide sequence ID" value="NZ_CP018839.1"/>
</dbReference>
<sequence length="499" mass="56398">MQPWGFYGRQRELADLRAILERGRWFFVQVSGRRRIGKTSLIQQALNQAGRQKRLYIQIPDSDPTGVLVACNDYLETFGINDRVRSLGELAQLIAKLAEQGYVIALDEFQYFSRKPLFDFCSLLQAEIDALSARADRVKGGLIVLGSLHAEMAALLEDRAAPLFNRSTDKLMLDHLDVASLLEMLDIHADCEPERLLFLWNLFEGVPKFYRDAYEQGVLNADRPALLRALFFSSSSPLKGEADNWFLREFRGRYDMLLQHIARHPGCTNADIEAAITNVSPQEGKQVGGYLKVLSERYAMIERRLPIFAKPKARSGRYYIRDNFLRSWLTALQRPVSAVHFSPEAQLIAQADQLLAEAEGSALEELAGRLYEETSRKGLSDFPLSERIKGYWDRAGIEIDLVAVSESTRRIRFGTCKRNPDKLFPSLANLRSNADAFIRHHTQYENWTIEYCAIAPRISPALEDKLAAEGVISQSLTDLWQPLLPTPQGHAGKPGSDPN</sequence>
<evidence type="ECO:0000313" key="2">
    <source>
        <dbReference type="Proteomes" id="UP000185739"/>
    </source>
</evidence>
<evidence type="ECO:0000313" key="1">
    <source>
        <dbReference type="EMBL" id="APR03773.1"/>
    </source>
</evidence>
<accession>A0A1H5U7R2</accession>
<reference evidence="1 2" key="1">
    <citation type="submission" date="2016-12" db="EMBL/GenBank/DDBJ databases">
        <title>Complete genome sequence of Thauera chlorobenzoica, a Betaproteobacterium degrading haloaromatics anaerobically to CO2 and halides.</title>
        <authorList>
            <person name="Goris T."/>
            <person name="Mergelsberg M."/>
            <person name="Boll M."/>
        </authorList>
    </citation>
    <scope>NUCLEOTIDE SEQUENCE [LARGE SCALE GENOMIC DNA]</scope>
    <source>
        <strain evidence="1 2">3CB1</strain>
    </source>
</reference>